<sequence length="140" mass="14398">MESFAITPRALDVDALISVSNSDSDSDLDTTDSNSSLSALSKSEPFDVDANGFGAATTKSAGPAEGNAQWSEGSHKRPRARGSLLPSPCGGASVEEAVRCGKLRLAVLSAVVRATVVGRATQSTSDCDGHERWSKVTGDG</sequence>
<protein>
    <submittedName>
        <fullName evidence="2">Uncharacterized protein</fullName>
    </submittedName>
</protein>
<evidence type="ECO:0000313" key="2">
    <source>
        <dbReference type="EMBL" id="OAE18463.1"/>
    </source>
</evidence>
<dbReference type="AlphaFoldDB" id="A0A176VD57"/>
<name>A0A176VD57_MARPO</name>
<gene>
    <name evidence="2" type="ORF">AXG93_2482s1110</name>
</gene>
<dbReference type="Proteomes" id="UP000077202">
    <property type="component" value="Unassembled WGS sequence"/>
</dbReference>
<comment type="caution">
    <text evidence="2">The sequence shown here is derived from an EMBL/GenBank/DDBJ whole genome shotgun (WGS) entry which is preliminary data.</text>
</comment>
<accession>A0A176VD57</accession>
<keyword evidence="3" id="KW-1185">Reference proteome</keyword>
<organism evidence="2 3">
    <name type="scientific">Marchantia polymorpha subsp. ruderalis</name>
    <dbReference type="NCBI Taxonomy" id="1480154"/>
    <lineage>
        <taxon>Eukaryota</taxon>
        <taxon>Viridiplantae</taxon>
        <taxon>Streptophyta</taxon>
        <taxon>Embryophyta</taxon>
        <taxon>Marchantiophyta</taxon>
        <taxon>Marchantiopsida</taxon>
        <taxon>Marchantiidae</taxon>
        <taxon>Marchantiales</taxon>
        <taxon>Marchantiaceae</taxon>
        <taxon>Marchantia</taxon>
    </lineage>
</organism>
<feature type="region of interest" description="Disordered" evidence="1">
    <location>
        <begin position="20"/>
        <end position="88"/>
    </location>
</feature>
<evidence type="ECO:0000256" key="1">
    <source>
        <dbReference type="SAM" id="MobiDB-lite"/>
    </source>
</evidence>
<reference evidence="2" key="1">
    <citation type="submission" date="2016-03" db="EMBL/GenBank/DDBJ databases">
        <title>Mechanisms controlling the formation of the plant cell surface in tip-growing cells are functionally conserved among land plants.</title>
        <authorList>
            <person name="Honkanen S."/>
            <person name="Jones V.A."/>
            <person name="Morieri G."/>
            <person name="Champion C."/>
            <person name="Hetherington A.J."/>
            <person name="Kelly S."/>
            <person name="Saint-Marcoux D."/>
            <person name="Proust H."/>
            <person name="Prescott H."/>
            <person name="Dolan L."/>
        </authorList>
    </citation>
    <scope>NUCLEOTIDE SEQUENCE [LARGE SCALE GENOMIC DNA]</scope>
    <source>
        <tissue evidence="2">Whole gametophyte</tissue>
    </source>
</reference>
<dbReference type="EMBL" id="LVLJ01004059">
    <property type="protein sequence ID" value="OAE18463.1"/>
    <property type="molecule type" value="Genomic_DNA"/>
</dbReference>
<evidence type="ECO:0000313" key="3">
    <source>
        <dbReference type="Proteomes" id="UP000077202"/>
    </source>
</evidence>
<proteinExistence type="predicted"/>